<name>A0A926XV54_9BACT</name>
<evidence type="ECO:0000313" key="2">
    <source>
        <dbReference type="Proteomes" id="UP000598820"/>
    </source>
</evidence>
<keyword evidence="2" id="KW-1185">Reference proteome</keyword>
<organism evidence="1 2">
    <name type="scientific">Spirosoma profusum</name>
    <dbReference type="NCBI Taxonomy" id="2771354"/>
    <lineage>
        <taxon>Bacteria</taxon>
        <taxon>Pseudomonadati</taxon>
        <taxon>Bacteroidota</taxon>
        <taxon>Cytophagia</taxon>
        <taxon>Cytophagales</taxon>
        <taxon>Cytophagaceae</taxon>
        <taxon>Spirosoma</taxon>
    </lineage>
</organism>
<dbReference type="Proteomes" id="UP000598820">
    <property type="component" value="Unassembled WGS sequence"/>
</dbReference>
<sequence>MAWKFGGIYLKHSFNGDPVLALNRLDVHKRFCYERARFSVTVSSTFEPTAIGLIDNVALMHDNVLPYDHSYDADTYYPADHRLMVLSREIENVVFYLDGITNSYGLAHFRNGERITHFSQLSGEVIVQEGDFAPDATSVETQLLTWLDTFTGLSFNKLMQDDEPIMALFTDTGF</sequence>
<dbReference type="EMBL" id="JACWZY010000005">
    <property type="protein sequence ID" value="MBD2700764.1"/>
    <property type="molecule type" value="Genomic_DNA"/>
</dbReference>
<accession>A0A926XV54</accession>
<evidence type="ECO:0000313" key="1">
    <source>
        <dbReference type="EMBL" id="MBD2700764.1"/>
    </source>
</evidence>
<comment type="caution">
    <text evidence="1">The sequence shown here is derived from an EMBL/GenBank/DDBJ whole genome shotgun (WGS) entry which is preliminary data.</text>
</comment>
<dbReference type="RefSeq" id="WP_190886617.1">
    <property type="nucleotide sequence ID" value="NZ_JACWZY010000005.1"/>
</dbReference>
<gene>
    <name evidence="1" type="ORF">IC229_08955</name>
</gene>
<proteinExistence type="predicted"/>
<dbReference type="AlphaFoldDB" id="A0A926XV54"/>
<protein>
    <submittedName>
        <fullName evidence="1">Uncharacterized protein</fullName>
    </submittedName>
</protein>
<reference evidence="1" key="1">
    <citation type="submission" date="2020-09" db="EMBL/GenBank/DDBJ databases">
        <authorList>
            <person name="Kim M.K."/>
        </authorList>
    </citation>
    <scope>NUCLEOTIDE SEQUENCE</scope>
    <source>
        <strain evidence="1">BT702</strain>
    </source>
</reference>